<protein>
    <submittedName>
        <fullName evidence="1">Uncharacterized protein</fullName>
    </submittedName>
</protein>
<sequence>MHIFGGIKYQFGYRKIKHKDLAKNTEAIFTKYALVSLVVAKRNLIAGFVRNDKPPLI</sequence>
<dbReference type="AlphaFoldDB" id="A0AA37T4H0"/>
<gene>
    <name evidence="1" type="ORF">GCM10007877_07020</name>
</gene>
<dbReference type="EMBL" id="BSPD01000020">
    <property type="protein sequence ID" value="GLS24988.1"/>
    <property type="molecule type" value="Genomic_DNA"/>
</dbReference>
<dbReference type="Proteomes" id="UP001156870">
    <property type="component" value="Unassembled WGS sequence"/>
</dbReference>
<reference evidence="1 2" key="1">
    <citation type="journal article" date="2014" name="Int. J. Syst. Evol. Microbiol.">
        <title>Complete genome sequence of Corynebacterium casei LMG S-19264T (=DSM 44701T), isolated from a smear-ripened cheese.</title>
        <authorList>
            <consortium name="US DOE Joint Genome Institute (JGI-PGF)"/>
            <person name="Walter F."/>
            <person name="Albersmeier A."/>
            <person name="Kalinowski J."/>
            <person name="Ruckert C."/>
        </authorList>
    </citation>
    <scope>NUCLEOTIDE SEQUENCE [LARGE SCALE GENOMIC DNA]</scope>
    <source>
        <strain evidence="1 2">NBRC 110095</strain>
    </source>
</reference>
<evidence type="ECO:0000313" key="1">
    <source>
        <dbReference type="EMBL" id="GLS24988.1"/>
    </source>
</evidence>
<organism evidence="1 2">
    <name type="scientific">Marinibactrum halimedae</name>
    <dbReference type="NCBI Taxonomy" id="1444977"/>
    <lineage>
        <taxon>Bacteria</taxon>
        <taxon>Pseudomonadati</taxon>
        <taxon>Pseudomonadota</taxon>
        <taxon>Gammaproteobacteria</taxon>
        <taxon>Cellvibrionales</taxon>
        <taxon>Cellvibrionaceae</taxon>
        <taxon>Marinibactrum</taxon>
    </lineage>
</organism>
<name>A0AA37T4H0_9GAMM</name>
<comment type="caution">
    <text evidence="1">The sequence shown here is derived from an EMBL/GenBank/DDBJ whole genome shotgun (WGS) entry which is preliminary data.</text>
</comment>
<keyword evidence="2" id="KW-1185">Reference proteome</keyword>
<evidence type="ECO:0000313" key="2">
    <source>
        <dbReference type="Proteomes" id="UP001156870"/>
    </source>
</evidence>
<proteinExistence type="predicted"/>
<accession>A0AA37T4H0</accession>